<name>A0A3A8JGB2_9BACT</name>
<protein>
    <submittedName>
        <fullName evidence="2">DUF3592 domain-containing protein</fullName>
    </submittedName>
</protein>
<sequence length="135" mass="14999">MNLLAKVVTAALFIGGPALMLTLQWKDYAVTWRFNRRGQRVRGKVLRVVPGKVDENAAVYYAFCLPDGTVLHHEYSETQEDWSEMSPGEPLEVVYLPEDPRRSRPTGMGVGLVKTGFWTLVMLGFMAGGVVVLLG</sequence>
<dbReference type="AlphaFoldDB" id="A0A3A8JGB2"/>
<dbReference type="Proteomes" id="UP000268094">
    <property type="component" value="Unassembled WGS sequence"/>
</dbReference>
<comment type="caution">
    <text evidence="2">The sequence shown here is derived from an EMBL/GenBank/DDBJ whole genome shotgun (WGS) entry which is preliminary data.</text>
</comment>
<proteinExistence type="predicted"/>
<feature type="transmembrane region" description="Helical" evidence="1">
    <location>
        <begin position="115"/>
        <end position="134"/>
    </location>
</feature>
<keyword evidence="1" id="KW-1133">Transmembrane helix</keyword>
<organism evidence="2 3">
    <name type="scientific">Corallococcus terminator</name>
    <dbReference type="NCBI Taxonomy" id="2316733"/>
    <lineage>
        <taxon>Bacteria</taxon>
        <taxon>Pseudomonadati</taxon>
        <taxon>Myxococcota</taxon>
        <taxon>Myxococcia</taxon>
        <taxon>Myxococcales</taxon>
        <taxon>Cystobacterineae</taxon>
        <taxon>Myxococcaceae</taxon>
        <taxon>Corallococcus</taxon>
    </lineage>
</organism>
<reference evidence="3" key="1">
    <citation type="submission" date="2018-09" db="EMBL/GenBank/DDBJ databases">
        <authorList>
            <person name="Livingstone P.G."/>
            <person name="Whitworth D.E."/>
        </authorList>
    </citation>
    <scope>NUCLEOTIDE SEQUENCE [LARGE SCALE GENOMIC DNA]</scope>
    <source>
        <strain evidence="3">CA054A</strain>
    </source>
</reference>
<evidence type="ECO:0000256" key="1">
    <source>
        <dbReference type="SAM" id="Phobius"/>
    </source>
</evidence>
<dbReference type="RefSeq" id="WP_120538545.1">
    <property type="nucleotide sequence ID" value="NZ_RAVZ01000002.1"/>
</dbReference>
<evidence type="ECO:0000313" key="2">
    <source>
        <dbReference type="EMBL" id="RKG94026.1"/>
    </source>
</evidence>
<gene>
    <name evidence="2" type="ORF">D7V88_00220</name>
</gene>
<dbReference type="EMBL" id="RAVZ01000002">
    <property type="protein sequence ID" value="RKG94026.1"/>
    <property type="molecule type" value="Genomic_DNA"/>
</dbReference>
<keyword evidence="3" id="KW-1185">Reference proteome</keyword>
<evidence type="ECO:0000313" key="3">
    <source>
        <dbReference type="Proteomes" id="UP000268094"/>
    </source>
</evidence>
<accession>A0A3A8JGB2</accession>
<keyword evidence="1" id="KW-0812">Transmembrane</keyword>
<dbReference type="OrthoDB" id="5520985at2"/>
<keyword evidence="1" id="KW-0472">Membrane</keyword>